<dbReference type="AlphaFoldDB" id="A0A345E4R6"/>
<dbReference type="CDD" id="cd00293">
    <property type="entry name" value="USP-like"/>
    <property type="match status" value="2"/>
</dbReference>
<protein>
    <submittedName>
        <fullName evidence="3">Universal stress protein</fullName>
    </submittedName>
</protein>
<dbReference type="Proteomes" id="UP000253273">
    <property type="component" value="Chromosome"/>
</dbReference>
<reference evidence="3 6" key="2">
    <citation type="submission" date="2018-07" db="EMBL/GenBank/DDBJ databases">
        <title>Genome sequences of Haloplanus sp. CBA1113.</title>
        <authorList>
            <person name="Kim Y.B."/>
            <person name="Roh S.W."/>
        </authorList>
    </citation>
    <scope>NUCLEOTIDE SEQUENCE [LARGE SCALE GENOMIC DNA]</scope>
    <source>
        <strain evidence="3 6">CBA1113</strain>
    </source>
</reference>
<proteinExistence type="inferred from homology"/>
<dbReference type="InterPro" id="IPR006016">
    <property type="entry name" value="UspA"/>
</dbReference>
<dbReference type="Proteomes" id="UP000252985">
    <property type="component" value="Chromosome"/>
</dbReference>
<dbReference type="OrthoDB" id="105697at2157"/>
<organism evidence="3 6">
    <name type="scientific">Haloplanus rubicundus</name>
    <dbReference type="NCBI Taxonomy" id="1547898"/>
    <lineage>
        <taxon>Archaea</taxon>
        <taxon>Methanobacteriati</taxon>
        <taxon>Methanobacteriota</taxon>
        <taxon>Stenosarchaea group</taxon>
        <taxon>Halobacteria</taxon>
        <taxon>Halobacteriales</taxon>
        <taxon>Haloferacaceae</taxon>
        <taxon>Haloplanus</taxon>
    </lineage>
</organism>
<evidence type="ECO:0000259" key="2">
    <source>
        <dbReference type="Pfam" id="PF00582"/>
    </source>
</evidence>
<dbReference type="InterPro" id="IPR006015">
    <property type="entry name" value="Universal_stress_UspA"/>
</dbReference>
<dbReference type="PANTHER" id="PTHR46268">
    <property type="entry name" value="STRESS RESPONSE PROTEIN NHAX"/>
    <property type="match status" value="1"/>
</dbReference>
<accession>A0A345EEI1</accession>
<dbReference type="PRINTS" id="PR01438">
    <property type="entry name" value="UNVRSLSTRESS"/>
</dbReference>
<evidence type="ECO:0000313" key="4">
    <source>
        <dbReference type="EMBL" id="AXG10603.1"/>
    </source>
</evidence>
<dbReference type="Pfam" id="PF00582">
    <property type="entry name" value="Usp"/>
    <property type="match status" value="2"/>
</dbReference>
<dbReference type="SUPFAM" id="SSF52402">
    <property type="entry name" value="Adenine nucleotide alpha hydrolases-like"/>
    <property type="match status" value="2"/>
</dbReference>
<dbReference type="Gene3D" id="3.40.50.620">
    <property type="entry name" value="HUPs"/>
    <property type="match status" value="2"/>
</dbReference>
<keyword evidence="6" id="KW-1185">Reference proteome</keyword>
<gene>
    <name evidence="4" type="ORF">DU484_12540</name>
    <name evidence="3" type="ORF">DU500_12575</name>
</gene>
<comment type="similarity">
    <text evidence="1">Belongs to the universal stress protein A family.</text>
</comment>
<dbReference type="GeneID" id="37287820"/>
<dbReference type="KEGG" id="haj:DU500_12575"/>
<name>A0A345E4R6_9EURY</name>
<feature type="domain" description="UspA" evidence="2">
    <location>
        <begin position="1"/>
        <end position="138"/>
    </location>
</feature>
<evidence type="ECO:0000313" key="6">
    <source>
        <dbReference type="Proteomes" id="UP000253273"/>
    </source>
</evidence>
<evidence type="ECO:0000313" key="3">
    <source>
        <dbReference type="EMBL" id="AXG07188.1"/>
    </source>
</evidence>
<reference evidence="4 5" key="1">
    <citation type="submission" date="2018-07" db="EMBL/GenBank/DDBJ databases">
        <title>Genome sequences of Haloplanus sp. CBA1112.</title>
        <authorList>
            <person name="Kim Y.B."/>
            <person name="Roh S.W."/>
        </authorList>
    </citation>
    <scope>NUCLEOTIDE SEQUENCE [LARGE SCALE GENOMIC DNA]</scope>
    <source>
        <strain evidence="4 5">CBA1112</strain>
    </source>
</reference>
<sequence length="291" mass="31022">MFDKLLFPTDGSDGATAVFDHVLDVAEAHDATVHVLNVADTTRDSVTQIRGQVVDALEQSGAETVREAATRGRDRGVPIVTEVLQGEPYRTIVDYAETYDIDLVVMPTHGRRGLQRFLLGSTTERVVRRSEVPVLTIRPDDDVTVRYPYRTVLIPTDGSDPANAALDVGFGVADAAGAAVHLLSVVDVTSLGVDVRADIQVDALEESANEIVETAAERASAVGIDPTTAVEFGGSIPRVIRTYVADHDVDLVVVGTHGRTGFDRYVLGSVAEALVRTAPVPVLTARGPVSE</sequence>
<accession>A0A345E4R6</accession>
<feature type="domain" description="UspA" evidence="2">
    <location>
        <begin position="149"/>
        <end position="285"/>
    </location>
</feature>
<dbReference type="EMBL" id="CP031148">
    <property type="protein sequence ID" value="AXG10603.1"/>
    <property type="molecule type" value="Genomic_DNA"/>
</dbReference>
<dbReference type="RefSeq" id="WP_114586320.1">
    <property type="nucleotide sequence ID" value="NZ_CP031148.1"/>
</dbReference>
<evidence type="ECO:0000256" key="1">
    <source>
        <dbReference type="ARBA" id="ARBA00008791"/>
    </source>
</evidence>
<evidence type="ECO:0000313" key="5">
    <source>
        <dbReference type="Proteomes" id="UP000252985"/>
    </source>
</evidence>
<dbReference type="InterPro" id="IPR014729">
    <property type="entry name" value="Rossmann-like_a/b/a_fold"/>
</dbReference>
<dbReference type="PANTHER" id="PTHR46268:SF6">
    <property type="entry name" value="UNIVERSAL STRESS PROTEIN UP12"/>
    <property type="match status" value="1"/>
</dbReference>
<dbReference type="KEGG" id="haq:DU484_12540"/>
<dbReference type="EMBL" id="CP031150">
    <property type="protein sequence ID" value="AXG07188.1"/>
    <property type="molecule type" value="Genomic_DNA"/>
</dbReference>